<evidence type="ECO:0000313" key="3">
    <source>
        <dbReference type="Proteomes" id="UP000245708"/>
    </source>
</evidence>
<organism evidence="2 3">
    <name type="scientific">Roseicyclus mahoneyensis</name>
    <dbReference type="NCBI Taxonomy" id="164332"/>
    <lineage>
        <taxon>Bacteria</taxon>
        <taxon>Pseudomonadati</taxon>
        <taxon>Pseudomonadota</taxon>
        <taxon>Alphaproteobacteria</taxon>
        <taxon>Rhodobacterales</taxon>
        <taxon>Roseobacteraceae</taxon>
        <taxon>Roseicyclus</taxon>
    </lineage>
</organism>
<comment type="caution">
    <text evidence="2">The sequence shown here is derived from an EMBL/GenBank/DDBJ whole genome shotgun (WGS) entry which is preliminary data.</text>
</comment>
<dbReference type="EMBL" id="QGGW01000005">
    <property type="protein sequence ID" value="PWK60244.1"/>
    <property type="molecule type" value="Genomic_DNA"/>
</dbReference>
<protein>
    <submittedName>
        <fullName evidence="2">DNA repair exonuclease SbcCD ATPase subunit</fullName>
    </submittedName>
</protein>
<evidence type="ECO:0000313" key="2">
    <source>
        <dbReference type="EMBL" id="PWK60244.1"/>
    </source>
</evidence>
<dbReference type="SUPFAM" id="SSF52540">
    <property type="entry name" value="P-loop containing nucleoside triphosphate hydrolases"/>
    <property type="match status" value="1"/>
</dbReference>
<sequence>MKLRAVTLKDVRRFTDPVRIDGIADGVNVLCAPNEFGKSTVFDALRALFFVPYGSRGKEIGQLRPHAGGAPEVSVEIETPEGRFVLSKRWFAKPEARVTRGGVLVAQADEAEAWIARLLGGGDGGPSGLLWVRQGLTSLDEGNTREQQAALVARRDLLSSVTGEVEAMTGGRRMDAALARCREDLGLYATGTGRPRAGGPWAEAVQEVEALTAERDGFAARVATLQTALADRARMRRDLAEIDAPEARAERAARLAAATEVHVAAEAHAARVTAAQTAVQAATTAAERACDDLSALRRAVADHVDALRRDAEAAAQAEGAMSTLAAAESALATAVVAHNTAEGARQSAEDVLRLVQGRAAATAAQDRRADLEDRVRKAVVARQAVEAATAAASVGPDDAAMDRLRRLGATLTTARALRDSTATRVTMHYAPGQVGGAMIGDKPLEPDTVWPIHVETVIRLAGLGDLTVHPGAGPEGLADVAGAEGALAKALAALGRASLEAAGQAHRVRKEAADRLTAVAAELAALAPKGIEDLQRQLAALPDAVSEAADLPALPEAEAAWQSARATAADLSARREVLRERRDAARTAQAEAAVRREAATERLQAARAALDRLAVQDEAELAARADHAGAARTQAEAVLHDLRAAAPDLAATEATLARATSVEEAARKQIDTLRPAIAALTERIAGNSGEAVEERLRETEERLEVAQARLARTAREVRVLQRLQAALEAARSEARDRYFAPVAGELRPLLHLLWPEAELDWADDTLLPQSLIRNGTAEAIDILSGGTQEQIAFLVRLAFARLLAKGGRHAPVILDDALVFTDDDRIERMFDALHRQAGDLQIIVLSCRQRAFRDLGGTVLTIAAGG</sequence>
<reference evidence="2 3" key="1">
    <citation type="submission" date="2018-05" db="EMBL/GenBank/DDBJ databases">
        <title>Genomic Encyclopedia of Type Strains, Phase IV (KMG-IV): sequencing the most valuable type-strain genomes for metagenomic binning, comparative biology and taxonomic classification.</title>
        <authorList>
            <person name="Goeker M."/>
        </authorList>
    </citation>
    <scope>NUCLEOTIDE SEQUENCE [LARGE SCALE GENOMIC DNA]</scope>
    <source>
        <strain evidence="2 3">DSM 16097</strain>
    </source>
</reference>
<keyword evidence="2" id="KW-0269">Exonuclease</keyword>
<dbReference type="RefSeq" id="WP_109668568.1">
    <property type="nucleotide sequence ID" value="NZ_QGGW01000005.1"/>
</dbReference>
<evidence type="ECO:0000256" key="1">
    <source>
        <dbReference type="SAM" id="Coils"/>
    </source>
</evidence>
<accession>A0A316GJS4</accession>
<keyword evidence="3" id="KW-1185">Reference proteome</keyword>
<dbReference type="InterPro" id="IPR027417">
    <property type="entry name" value="P-loop_NTPase"/>
</dbReference>
<dbReference type="PANTHER" id="PTHR41259:SF1">
    <property type="entry name" value="DOUBLE-STRAND BREAK REPAIR RAD50 ATPASE, PUTATIVE-RELATED"/>
    <property type="match status" value="1"/>
</dbReference>
<feature type="coiled-coil region" evidence="1">
    <location>
        <begin position="689"/>
        <end position="723"/>
    </location>
</feature>
<keyword evidence="1" id="KW-0175">Coiled coil</keyword>
<keyword evidence="2" id="KW-0378">Hydrolase</keyword>
<keyword evidence="2" id="KW-0540">Nuclease</keyword>
<dbReference type="PANTHER" id="PTHR41259">
    <property type="entry name" value="DOUBLE-STRAND BREAK REPAIR RAD50 ATPASE, PUTATIVE-RELATED"/>
    <property type="match status" value="1"/>
</dbReference>
<dbReference type="OrthoDB" id="7069379at2"/>
<proteinExistence type="predicted"/>
<feature type="coiled-coil region" evidence="1">
    <location>
        <begin position="568"/>
        <end position="616"/>
    </location>
</feature>
<dbReference type="GO" id="GO:0004527">
    <property type="term" value="F:exonuclease activity"/>
    <property type="evidence" value="ECO:0007669"/>
    <property type="project" value="UniProtKB-KW"/>
</dbReference>
<name>A0A316GJS4_9RHOB</name>
<gene>
    <name evidence="2" type="ORF">C7455_105229</name>
</gene>
<dbReference type="Proteomes" id="UP000245708">
    <property type="component" value="Unassembled WGS sequence"/>
</dbReference>
<dbReference type="AlphaFoldDB" id="A0A316GJS4"/>
<dbReference type="Gene3D" id="3.40.50.300">
    <property type="entry name" value="P-loop containing nucleotide triphosphate hydrolases"/>
    <property type="match status" value="2"/>
</dbReference>